<dbReference type="AlphaFoldDB" id="A0A0W0Y0K0"/>
<dbReference type="PROSITE" id="PS51257">
    <property type="entry name" value="PROKAR_LIPOPROTEIN"/>
    <property type="match status" value="1"/>
</dbReference>
<gene>
    <name evidence="2" type="primary">bamC</name>
    <name evidence="3" type="ORF">B1207_12605</name>
    <name evidence="2" type="ORF">Lqui_1491</name>
</gene>
<keyword evidence="4" id="KW-1185">Reference proteome</keyword>
<reference evidence="3 5" key="2">
    <citation type="submission" date="2017-02" db="EMBL/GenBank/DDBJ databases">
        <title>Legionella quilivanii strain from human: case report and whole genome sequencing analysis.</title>
        <authorList>
            <person name="Lalancette C."/>
            <person name="Leduc J.-M."/>
            <person name="Levesque S."/>
            <person name="Fournier E."/>
            <person name="Saoud J."/>
            <person name="Faucher S.P."/>
            <person name="Bernard K."/>
            <person name="Martineau C."/>
            <person name="Longtin J."/>
        </authorList>
    </citation>
    <scope>NUCLEOTIDE SEQUENCE [LARGE SCALE GENOMIC DNA]</scope>
    <source>
        <strain evidence="3 5">ID143958</strain>
    </source>
</reference>
<dbReference type="Proteomes" id="UP000054618">
    <property type="component" value="Unassembled WGS sequence"/>
</dbReference>
<name>A0A0W0Y0K0_9GAMM</name>
<dbReference type="EMBL" id="LNYS01000008">
    <property type="protein sequence ID" value="KTD50166.1"/>
    <property type="molecule type" value="Genomic_DNA"/>
</dbReference>
<keyword evidence="1" id="KW-0732">Signal</keyword>
<dbReference type="STRING" id="45073.Lqui_1491"/>
<sequence>MGIVVKKCFIVMVIMVLLSSCSRYASNGESLYLRSQNGPSLNVPSPLTSDNISHFYDLPDQKQNAVVSIVPPIDAGAQAG</sequence>
<dbReference type="OrthoDB" id="5643663at2"/>
<organism evidence="2 4">
    <name type="scientific">Legionella quinlivanii</name>
    <dbReference type="NCBI Taxonomy" id="45073"/>
    <lineage>
        <taxon>Bacteria</taxon>
        <taxon>Pseudomonadati</taxon>
        <taxon>Pseudomonadota</taxon>
        <taxon>Gammaproteobacteria</taxon>
        <taxon>Legionellales</taxon>
        <taxon>Legionellaceae</taxon>
        <taxon>Legionella</taxon>
    </lineage>
</organism>
<evidence type="ECO:0000313" key="3">
    <source>
        <dbReference type="EMBL" id="RAP35527.1"/>
    </source>
</evidence>
<evidence type="ECO:0000256" key="1">
    <source>
        <dbReference type="SAM" id="SignalP"/>
    </source>
</evidence>
<accession>A0A0W0Y0K0</accession>
<protein>
    <submittedName>
        <fullName evidence="2">Outer membrane protein assembly factor BamC</fullName>
    </submittedName>
</protein>
<evidence type="ECO:0000313" key="4">
    <source>
        <dbReference type="Proteomes" id="UP000054618"/>
    </source>
</evidence>
<reference evidence="2 4" key="1">
    <citation type="submission" date="2015-11" db="EMBL/GenBank/DDBJ databases">
        <title>Genomic analysis of 38 Legionella species identifies large and diverse effector repertoires.</title>
        <authorList>
            <person name="Burstein D."/>
            <person name="Amaro F."/>
            <person name="Zusman T."/>
            <person name="Lifshitz Z."/>
            <person name="Cohen O."/>
            <person name="Gilbert J.A."/>
            <person name="Pupko T."/>
            <person name="Shuman H.A."/>
            <person name="Segal G."/>
        </authorList>
    </citation>
    <scope>NUCLEOTIDE SEQUENCE [LARGE SCALE GENOMIC DNA]</scope>
    <source>
        <strain evidence="2 4">CDC#1442-AUS-E</strain>
    </source>
</reference>
<feature type="chain" id="PRO_5036003161" evidence="1">
    <location>
        <begin position="26"/>
        <end position="80"/>
    </location>
</feature>
<proteinExistence type="predicted"/>
<comment type="caution">
    <text evidence="2">The sequence shown here is derived from an EMBL/GenBank/DDBJ whole genome shotgun (WGS) entry which is preliminary data.</text>
</comment>
<evidence type="ECO:0000313" key="2">
    <source>
        <dbReference type="EMBL" id="KTD50166.1"/>
    </source>
</evidence>
<dbReference type="PATRIC" id="fig|45073.5.peg.1574"/>
<dbReference type="EMBL" id="MVJN01000009">
    <property type="protein sequence ID" value="RAP35527.1"/>
    <property type="molecule type" value="Genomic_DNA"/>
</dbReference>
<evidence type="ECO:0000313" key="5">
    <source>
        <dbReference type="Proteomes" id="UP000249458"/>
    </source>
</evidence>
<feature type="signal peptide" evidence="1">
    <location>
        <begin position="1"/>
        <end position="25"/>
    </location>
</feature>
<dbReference type="Proteomes" id="UP000249458">
    <property type="component" value="Unassembled WGS sequence"/>
</dbReference>